<evidence type="ECO:0000256" key="4">
    <source>
        <dbReference type="ARBA" id="ARBA00022490"/>
    </source>
</evidence>
<evidence type="ECO:0000256" key="3">
    <source>
        <dbReference type="ARBA" id="ARBA00022432"/>
    </source>
</evidence>
<dbReference type="GO" id="GO:0048029">
    <property type="term" value="F:monosaccharide binding"/>
    <property type="evidence" value="ECO:0007669"/>
    <property type="project" value="TreeGrafter"/>
</dbReference>
<dbReference type="InterPro" id="IPR001672">
    <property type="entry name" value="G6P_Isomerase"/>
</dbReference>
<dbReference type="InterPro" id="IPR046348">
    <property type="entry name" value="SIS_dom_sf"/>
</dbReference>
<name>A0A0R0AI58_9GAMM</name>
<evidence type="ECO:0000256" key="9">
    <source>
        <dbReference type="RuleBase" id="RU000612"/>
    </source>
</evidence>
<feature type="active site" evidence="8">
    <location>
        <position position="364"/>
    </location>
</feature>
<dbReference type="SUPFAM" id="SSF53697">
    <property type="entry name" value="SIS domain"/>
    <property type="match status" value="1"/>
</dbReference>
<dbReference type="GO" id="GO:0004347">
    <property type="term" value="F:glucose-6-phosphate isomerase activity"/>
    <property type="evidence" value="ECO:0007669"/>
    <property type="project" value="UniProtKB-UniRule"/>
</dbReference>
<dbReference type="NCBIfam" id="NF001211">
    <property type="entry name" value="PRK00179.1"/>
    <property type="match status" value="1"/>
</dbReference>
<dbReference type="InterPro" id="IPR018189">
    <property type="entry name" value="Phosphoglucose_isomerase_CS"/>
</dbReference>
<accession>A0A0R0AI58</accession>
<dbReference type="GO" id="GO:0097367">
    <property type="term" value="F:carbohydrate derivative binding"/>
    <property type="evidence" value="ECO:0007669"/>
    <property type="project" value="InterPro"/>
</dbReference>
<dbReference type="RefSeq" id="WP_057505659.1">
    <property type="nucleotide sequence ID" value="NZ_LLXS01000006.1"/>
</dbReference>
<comment type="pathway">
    <text evidence="1 8 9">Carbohydrate degradation; glycolysis; D-glyceraldehyde 3-phosphate and glycerone phosphate from D-glucose: step 2/4.</text>
</comment>
<dbReference type="GO" id="GO:0051156">
    <property type="term" value="P:glucose 6-phosphate metabolic process"/>
    <property type="evidence" value="ECO:0007669"/>
    <property type="project" value="TreeGrafter"/>
</dbReference>
<keyword evidence="11" id="KW-1185">Reference proteome</keyword>
<dbReference type="CDD" id="cd05016">
    <property type="entry name" value="SIS_PGI_2"/>
    <property type="match status" value="1"/>
</dbReference>
<dbReference type="GO" id="GO:0005829">
    <property type="term" value="C:cytosol"/>
    <property type="evidence" value="ECO:0007669"/>
    <property type="project" value="TreeGrafter"/>
</dbReference>
<dbReference type="AlphaFoldDB" id="A0A0R0AI58"/>
<proteinExistence type="inferred from homology"/>
<keyword evidence="4 8" id="KW-0963">Cytoplasm</keyword>
<comment type="pathway">
    <text evidence="8">Carbohydrate biosynthesis; gluconeogenesis.</text>
</comment>
<comment type="subcellular location">
    <subcellularLocation>
        <location evidence="8">Cytoplasm</location>
    </subcellularLocation>
</comment>
<evidence type="ECO:0000313" key="11">
    <source>
        <dbReference type="Proteomes" id="UP000050836"/>
    </source>
</evidence>
<dbReference type="GO" id="GO:0006094">
    <property type="term" value="P:gluconeogenesis"/>
    <property type="evidence" value="ECO:0007669"/>
    <property type="project" value="UniProtKB-UniRule"/>
</dbReference>
<dbReference type="PROSITE" id="PS00765">
    <property type="entry name" value="P_GLUCOSE_ISOMERASE_1"/>
    <property type="match status" value="1"/>
</dbReference>
<dbReference type="EC" id="5.3.1.9" evidence="8"/>
<comment type="similarity">
    <text evidence="2 8 9">Belongs to the GPI family.</text>
</comment>
<evidence type="ECO:0000313" key="10">
    <source>
        <dbReference type="EMBL" id="KRG44733.1"/>
    </source>
</evidence>
<dbReference type="PANTHER" id="PTHR11469">
    <property type="entry name" value="GLUCOSE-6-PHOSPHATE ISOMERASE"/>
    <property type="match status" value="1"/>
</dbReference>
<comment type="function">
    <text evidence="8">Catalyzes the reversible isomerization of glucose-6-phosphate to fructose-6-phosphate.</text>
</comment>
<dbReference type="Gene3D" id="1.10.1390.10">
    <property type="match status" value="1"/>
</dbReference>
<evidence type="ECO:0000256" key="7">
    <source>
        <dbReference type="ARBA" id="ARBA00029321"/>
    </source>
</evidence>
<evidence type="ECO:0000256" key="8">
    <source>
        <dbReference type="HAMAP-Rule" id="MF_00473"/>
    </source>
</evidence>
<feature type="active site" evidence="8">
    <location>
        <position position="473"/>
    </location>
</feature>
<dbReference type="HAMAP" id="MF_00473">
    <property type="entry name" value="G6P_isomerase"/>
    <property type="match status" value="1"/>
</dbReference>
<dbReference type="UniPathway" id="UPA00109">
    <property type="reaction ID" value="UER00181"/>
</dbReference>
<dbReference type="InterPro" id="IPR035482">
    <property type="entry name" value="SIS_PGI_2"/>
</dbReference>
<dbReference type="CDD" id="cd05015">
    <property type="entry name" value="SIS_PGI_1"/>
    <property type="match status" value="1"/>
</dbReference>
<organism evidence="10 11">
    <name type="scientific">Stenotrophomonas pictorum JCM 9942</name>
    <dbReference type="NCBI Taxonomy" id="1236960"/>
    <lineage>
        <taxon>Bacteria</taxon>
        <taxon>Pseudomonadati</taxon>
        <taxon>Pseudomonadota</taxon>
        <taxon>Gammaproteobacteria</taxon>
        <taxon>Lysobacterales</taxon>
        <taxon>Lysobacteraceae</taxon>
        <taxon>Stenotrophomonas</taxon>
    </lineage>
</organism>
<dbReference type="Pfam" id="PF00342">
    <property type="entry name" value="PGI"/>
    <property type="match status" value="1"/>
</dbReference>
<dbReference type="Proteomes" id="UP000050836">
    <property type="component" value="Unassembled WGS sequence"/>
</dbReference>
<dbReference type="PANTHER" id="PTHR11469:SF1">
    <property type="entry name" value="GLUCOSE-6-PHOSPHATE ISOMERASE"/>
    <property type="match status" value="1"/>
</dbReference>
<protein>
    <recommendedName>
        <fullName evidence="8">Glucose-6-phosphate isomerase</fullName>
        <shortName evidence="8">GPI</shortName>
        <ecNumber evidence="8">5.3.1.9</ecNumber>
    </recommendedName>
    <alternativeName>
        <fullName evidence="8">Phosphoglucose isomerase</fullName>
        <shortName evidence="8">PGI</shortName>
    </alternativeName>
    <alternativeName>
        <fullName evidence="8">Phosphohexose isomerase</fullName>
        <shortName evidence="8">PHI</shortName>
    </alternativeName>
</protein>
<keyword evidence="6 8" id="KW-0413">Isomerase</keyword>
<keyword evidence="5 8" id="KW-0324">Glycolysis</keyword>
<sequence length="503" mass="53921">MTKNNGFDVLHAHAQRLQGTGIPSLLAAEPDRVKNLALKVGPLYVNFARQKYDQAALRALLELAAARDVAGGFQRLFGGERINITEDRAVLHSALRGDASTAPAAVAAHAEAAAVQQRMGALIRQLEASNVTDIVSVGIGGSDLGPRLVADALRPAAGARFRVHFVSNVDGAAMQRTLATLDPATTAGILISKTFGTQETLLNGKILHDWLGGSERLYAVSANPERAAKAFDIAAERVLPMWDWVGGRYSLWSAVGVPIALAIGFERFGQLLAGAAEMDVHAASAPLECNLPVLHALTDIWNRNVLGYATHAVMTYDQRLALLPSYLQQLVMESLGKRVKLDGSPVDGDTVPVWWGGAGTDVQHSFFQALHQGTSIVPADFIGCVRSDNPYAINHQALLANLLAQTEALANGQDSEDPHRQYPGGRPSTLILLDALTPQALGALIAMYEHAVYVQSLIWDINAFDQFGVELGKQLASQLLPALQGEVVDIADPMTREVLARLR</sequence>
<dbReference type="GO" id="GO:0006096">
    <property type="term" value="P:glycolytic process"/>
    <property type="evidence" value="ECO:0007669"/>
    <property type="project" value="UniProtKB-UniRule"/>
</dbReference>
<gene>
    <name evidence="8" type="primary">pgi</name>
    <name evidence="10" type="ORF">ARC78_04610</name>
</gene>
<dbReference type="EMBL" id="LLXS01000006">
    <property type="protein sequence ID" value="KRG44733.1"/>
    <property type="molecule type" value="Genomic_DNA"/>
</dbReference>
<evidence type="ECO:0000256" key="1">
    <source>
        <dbReference type="ARBA" id="ARBA00004926"/>
    </source>
</evidence>
<comment type="caution">
    <text evidence="10">The sequence shown here is derived from an EMBL/GenBank/DDBJ whole genome shotgun (WGS) entry which is preliminary data.</text>
</comment>
<evidence type="ECO:0000256" key="5">
    <source>
        <dbReference type="ARBA" id="ARBA00023152"/>
    </source>
</evidence>
<keyword evidence="3 8" id="KW-0312">Gluconeogenesis</keyword>
<dbReference type="PRINTS" id="PR00662">
    <property type="entry name" value="G6PISOMERASE"/>
</dbReference>
<feature type="active site" description="Proton donor" evidence="8">
    <location>
        <position position="333"/>
    </location>
</feature>
<comment type="catalytic activity">
    <reaction evidence="7 8 9">
        <text>alpha-D-glucose 6-phosphate = beta-D-fructose 6-phosphate</text>
        <dbReference type="Rhea" id="RHEA:11816"/>
        <dbReference type="ChEBI" id="CHEBI:57634"/>
        <dbReference type="ChEBI" id="CHEBI:58225"/>
        <dbReference type="EC" id="5.3.1.9"/>
    </reaction>
</comment>
<dbReference type="InterPro" id="IPR023096">
    <property type="entry name" value="G6P_Isomerase_C"/>
</dbReference>
<dbReference type="UniPathway" id="UPA00138"/>
<dbReference type="Gene3D" id="3.40.50.10490">
    <property type="entry name" value="Glucose-6-phosphate isomerase like protein, domain 1"/>
    <property type="match status" value="2"/>
</dbReference>
<dbReference type="InterPro" id="IPR035476">
    <property type="entry name" value="SIS_PGI_1"/>
</dbReference>
<reference evidence="10 11" key="1">
    <citation type="submission" date="2015-10" db="EMBL/GenBank/DDBJ databases">
        <title>Genome sequencing and analysis of members of genus Stenotrophomonas.</title>
        <authorList>
            <person name="Patil P.P."/>
            <person name="Midha S."/>
            <person name="Patil P.B."/>
        </authorList>
    </citation>
    <scope>NUCLEOTIDE SEQUENCE [LARGE SCALE GENOMIC DNA]</scope>
    <source>
        <strain evidence="10 11">JCM 9942</strain>
    </source>
</reference>
<evidence type="ECO:0000256" key="2">
    <source>
        <dbReference type="ARBA" id="ARBA00006604"/>
    </source>
</evidence>
<dbReference type="PROSITE" id="PS51463">
    <property type="entry name" value="P_GLUCOSE_ISOMERASE_3"/>
    <property type="match status" value="1"/>
</dbReference>
<dbReference type="PROSITE" id="PS00174">
    <property type="entry name" value="P_GLUCOSE_ISOMERASE_2"/>
    <property type="match status" value="1"/>
</dbReference>
<evidence type="ECO:0000256" key="6">
    <source>
        <dbReference type="ARBA" id="ARBA00023235"/>
    </source>
</evidence>